<dbReference type="Proteomes" id="UP001596406">
    <property type="component" value="Unassembled WGS sequence"/>
</dbReference>
<evidence type="ECO:0000313" key="5">
    <source>
        <dbReference type="EMBL" id="MFC6835360.1"/>
    </source>
</evidence>
<dbReference type="AlphaFoldDB" id="A0ABD5U492"/>
<accession>A0ABD5U492</accession>
<evidence type="ECO:0000313" key="6">
    <source>
        <dbReference type="Proteomes" id="UP001596406"/>
    </source>
</evidence>
<dbReference type="InterPro" id="IPR007050">
    <property type="entry name" value="HTH_bacterioopsin"/>
</dbReference>
<organism evidence="5 6">
    <name type="scientific">Halomarina ordinaria</name>
    <dbReference type="NCBI Taxonomy" id="3033939"/>
    <lineage>
        <taxon>Archaea</taxon>
        <taxon>Methanobacteriati</taxon>
        <taxon>Methanobacteriota</taxon>
        <taxon>Stenosarchaea group</taxon>
        <taxon>Halobacteria</taxon>
        <taxon>Halobacteriales</taxon>
        <taxon>Natronomonadaceae</taxon>
        <taxon>Halomarina</taxon>
    </lineage>
</organism>
<keyword evidence="6" id="KW-1185">Reference proteome</keyword>
<feature type="domain" description="HTH bat-type" evidence="3">
    <location>
        <begin position="156"/>
        <end position="207"/>
    </location>
</feature>
<gene>
    <name evidence="5" type="ORF">ACFQHK_02420</name>
</gene>
<dbReference type="PANTHER" id="PTHR34236">
    <property type="entry name" value="DIMETHYL SULFOXIDE REDUCTASE TRANSCRIPTIONAL ACTIVATOR"/>
    <property type="match status" value="1"/>
</dbReference>
<keyword evidence="2" id="KW-0804">Transcription</keyword>
<dbReference type="Pfam" id="PF15915">
    <property type="entry name" value="BAT"/>
    <property type="match status" value="1"/>
</dbReference>
<dbReference type="PANTHER" id="PTHR34236:SF1">
    <property type="entry name" value="DIMETHYL SULFOXIDE REDUCTASE TRANSCRIPTIONAL ACTIVATOR"/>
    <property type="match status" value="1"/>
</dbReference>
<comment type="caution">
    <text evidence="5">The sequence shown here is derived from an EMBL/GenBank/DDBJ whole genome shotgun (WGS) entry which is preliminary data.</text>
</comment>
<feature type="domain" description="Bacterioopsin transcriptional activator GAF and HTH associated" evidence="4">
    <location>
        <begin position="19"/>
        <end position="148"/>
    </location>
</feature>
<sequence length="226" mass="25185">MATVVQGRLPAEEFALCETLDSLPDAEFETELIVESGEDAIMPLLWVRGAPTEAVREVLERDPSVRSVDLLVELDDAQFYRMEWVGHVELALELLTNAHATIMNAYGAGDWWYLRVLYPDRDSLGRTTDFCERHGLSFDIDTIREMDGEPAGRFGLTDGQYAALTYAVEQGYYDVPRGCELQDLADHFGLSHQALSERLRRGVKALVEDALLVGAPAPEVATRPGR</sequence>
<dbReference type="RefSeq" id="WP_304447063.1">
    <property type="nucleotide sequence ID" value="NZ_JARRAH010000001.1"/>
</dbReference>
<evidence type="ECO:0000256" key="1">
    <source>
        <dbReference type="ARBA" id="ARBA00023015"/>
    </source>
</evidence>
<dbReference type="EMBL" id="JBHSXM010000001">
    <property type="protein sequence ID" value="MFC6835360.1"/>
    <property type="molecule type" value="Genomic_DNA"/>
</dbReference>
<proteinExistence type="predicted"/>
<protein>
    <submittedName>
        <fullName evidence="5">Helix-turn-helix domain-containing protein</fullName>
    </submittedName>
</protein>
<evidence type="ECO:0000259" key="4">
    <source>
        <dbReference type="Pfam" id="PF15915"/>
    </source>
</evidence>
<reference evidence="5 6" key="1">
    <citation type="journal article" date="2019" name="Int. J. Syst. Evol. Microbiol.">
        <title>The Global Catalogue of Microorganisms (GCM) 10K type strain sequencing project: providing services to taxonomists for standard genome sequencing and annotation.</title>
        <authorList>
            <consortium name="The Broad Institute Genomics Platform"/>
            <consortium name="The Broad Institute Genome Sequencing Center for Infectious Disease"/>
            <person name="Wu L."/>
            <person name="Ma J."/>
        </authorList>
    </citation>
    <scope>NUCLEOTIDE SEQUENCE [LARGE SCALE GENOMIC DNA]</scope>
    <source>
        <strain evidence="5 6">PSRA2</strain>
    </source>
</reference>
<dbReference type="Pfam" id="PF04967">
    <property type="entry name" value="HTH_10"/>
    <property type="match status" value="1"/>
</dbReference>
<evidence type="ECO:0000259" key="3">
    <source>
        <dbReference type="Pfam" id="PF04967"/>
    </source>
</evidence>
<name>A0ABD5U492_9EURY</name>
<dbReference type="InterPro" id="IPR031803">
    <property type="entry name" value="BAT_GAF/HTH-assoc"/>
</dbReference>
<evidence type="ECO:0000256" key="2">
    <source>
        <dbReference type="ARBA" id="ARBA00023163"/>
    </source>
</evidence>
<keyword evidence="1" id="KW-0805">Transcription regulation</keyword>